<dbReference type="SUPFAM" id="SSF55120">
    <property type="entry name" value="Pseudouridine synthase"/>
    <property type="match status" value="1"/>
</dbReference>
<evidence type="ECO:0000313" key="5">
    <source>
        <dbReference type="Proteomes" id="UP000241769"/>
    </source>
</evidence>
<dbReference type="InterPro" id="IPR020103">
    <property type="entry name" value="PsdUridine_synth_cat_dom_sf"/>
</dbReference>
<feature type="region of interest" description="Disordered" evidence="2">
    <location>
        <begin position="1"/>
        <end position="34"/>
    </location>
</feature>
<organism evidence="4 5">
    <name type="scientific">Planoprotostelium fungivorum</name>
    <dbReference type="NCBI Taxonomy" id="1890364"/>
    <lineage>
        <taxon>Eukaryota</taxon>
        <taxon>Amoebozoa</taxon>
        <taxon>Evosea</taxon>
        <taxon>Variosea</taxon>
        <taxon>Cavosteliida</taxon>
        <taxon>Cavosteliaceae</taxon>
        <taxon>Planoprotostelium</taxon>
    </lineage>
</organism>
<comment type="caution">
    <text evidence="4">The sequence shown here is derived from an EMBL/GenBank/DDBJ whole genome shotgun (WGS) entry which is preliminary data.</text>
</comment>
<evidence type="ECO:0000256" key="1">
    <source>
        <dbReference type="PROSITE-ProRule" id="PRU00182"/>
    </source>
</evidence>
<dbReference type="PANTHER" id="PTHR21600">
    <property type="entry name" value="MITOCHONDRIAL RNA PSEUDOURIDINE SYNTHASE"/>
    <property type="match status" value="1"/>
</dbReference>
<dbReference type="AlphaFoldDB" id="A0A2P6N5T8"/>
<dbReference type="GO" id="GO:0009982">
    <property type="term" value="F:pseudouridine synthase activity"/>
    <property type="evidence" value="ECO:0007669"/>
    <property type="project" value="InterPro"/>
</dbReference>
<name>A0A2P6N5T8_9EUKA</name>
<feature type="region of interest" description="Disordered" evidence="2">
    <location>
        <begin position="283"/>
        <end position="312"/>
    </location>
</feature>
<dbReference type="Gene3D" id="3.30.2350.10">
    <property type="entry name" value="Pseudouridine synthase"/>
    <property type="match status" value="1"/>
</dbReference>
<protein>
    <submittedName>
        <fullName evidence="4">RNA pseudouridylate synthase domain-containing protein 2-like</fullName>
    </submittedName>
</protein>
<dbReference type="InterPro" id="IPR050188">
    <property type="entry name" value="RluA_PseudoU_synthase"/>
</dbReference>
<feature type="compositionally biased region" description="Polar residues" evidence="2">
    <location>
        <begin position="295"/>
        <end position="307"/>
    </location>
</feature>
<keyword evidence="5" id="KW-1185">Reference proteome</keyword>
<accession>A0A2P6N5T8</accession>
<dbReference type="InterPro" id="IPR006145">
    <property type="entry name" value="PsdUridine_synth_RsuA/RluA"/>
</dbReference>
<dbReference type="PROSITE" id="PS01129">
    <property type="entry name" value="PSI_RLU"/>
    <property type="match status" value="1"/>
</dbReference>
<dbReference type="PROSITE" id="PS50889">
    <property type="entry name" value="S4"/>
    <property type="match status" value="1"/>
</dbReference>
<dbReference type="GO" id="GO:0000455">
    <property type="term" value="P:enzyme-directed rRNA pseudouridine synthesis"/>
    <property type="evidence" value="ECO:0007669"/>
    <property type="project" value="TreeGrafter"/>
</dbReference>
<evidence type="ECO:0000313" key="4">
    <source>
        <dbReference type="EMBL" id="PRP79319.1"/>
    </source>
</evidence>
<feature type="domain" description="Pseudouridine synthase RsuA/RluA-like" evidence="3">
    <location>
        <begin position="141"/>
        <end position="277"/>
    </location>
</feature>
<dbReference type="GO" id="GO:0003723">
    <property type="term" value="F:RNA binding"/>
    <property type="evidence" value="ECO:0007669"/>
    <property type="project" value="UniProtKB-KW"/>
</dbReference>
<dbReference type="FunCoup" id="A0A2P6N5T8">
    <property type="interactions" value="58"/>
</dbReference>
<evidence type="ECO:0000259" key="3">
    <source>
        <dbReference type="Pfam" id="PF00849"/>
    </source>
</evidence>
<gene>
    <name evidence="4" type="ORF">PROFUN_13013</name>
</gene>
<dbReference type="InParanoid" id="A0A2P6N5T8"/>
<dbReference type="STRING" id="1890364.A0A2P6N5T8"/>
<dbReference type="OrthoDB" id="424794at2759"/>
<keyword evidence="1" id="KW-0694">RNA-binding</keyword>
<dbReference type="InterPro" id="IPR006224">
    <property type="entry name" value="PsdUridine_synth_RluA-like_CS"/>
</dbReference>
<dbReference type="CDD" id="cd02557">
    <property type="entry name" value="PseudoU_synth_ScRIB2"/>
    <property type="match status" value="1"/>
</dbReference>
<dbReference type="Proteomes" id="UP000241769">
    <property type="component" value="Unassembled WGS sequence"/>
</dbReference>
<reference evidence="4 5" key="1">
    <citation type="journal article" date="2018" name="Genome Biol. Evol.">
        <title>Multiple Roots of Fruiting Body Formation in Amoebozoa.</title>
        <authorList>
            <person name="Hillmann F."/>
            <person name="Forbes G."/>
            <person name="Novohradska S."/>
            <person name="Ferling I."/>
            <person name="Riege K."/>
            <person name="Groth M."/>
            <person name="Westermann M."/>
            <person name="Marz M."/>
            <person name="Spaller T."/>
            <person name="Winckler T."/>
            <person name="Schaap P."/>
            <person name="Glockner G."/>
        </authorList>
    </citation>
    <scope>NUCLEOTIDE SEQUENCE [LARGE SCALE GENOMIC DNA]</scope>
    <source>
        <strain evidence="4 5">Jena</strain>
    </source>
</reference>
<sequence length="365" mass="41725">MSTAGDTNKRHSNSPSDASAKRRKIVNRTKPDGLTREQLDETTCYIKDGLRHVNPYYFNFKTFTKGRWVNRKILDVMVSEFSGHDEDYYKKKIKNGDIRINDEIIQEDTLLRHGDELSHRTHRHEPPVVANDIQFIHTDDDLIVIDKPASIPVHPCGRYRHNTVLYVLAKEHSLDHLHPIYRLDRLTSGILVLARSAKIAAKYGGMMEDKLIQKEYLAKVDGNFPDEEQDVDAAIVVQRGGNVINTVSSEGKESRTIFQKMSYDPEEDTSIIRVHLHHLGHPISNDPLYGRGKKSSLSSENNITPQEASDPDCPECMRPHLAPDEEQLSLYLHAHRYSTPQWSYETQFPPWAKTKTETSSTTSQT</sequence>
<proteinExistence type="predicted"/>
<evidence type="ECO:0000256" key="2">
    <source>
        <dbReference type="SAM" id="MobiDB-lite"/>
    </source>
</evidence>
<dbReference type="EMBL" id="MDYQ01000188">
    <property type="protein sequence ID" value="PRP79319.1"/>
    <property type="molecule type" value="Genomic_DNA"/>
</dbReference>
<dbReference type="Pfam" id="PF00849">
    <property type="entry name" value="PseudoU_synth_2"/>
    <property type="match status" value="1"/>
</dbReference>
<dbReference type="PANTHER" id="PTHR21600:SF40">
    <property type="entry name" value="PSEUDOURIDYLATE SYNTHASE RPUSD2"/>
    <property type="match status" value="1"/>
</dbReference>